<gene>
    <name evidence="1" type="ORF">PSYPI_47066</name>
</gene>
<accession>F3GR43</accession>
<evidence type="ECO:0000313" key="2">
    <source>
        <dbReference type="Proteomes" id="UP000004986"/>
    </source>
</evidence>
<feature type="non-terminal residue" evidence="1">
    <location>
        <position position="43"/>
    </location>
</feature>
<reference evidence="1 2" key="1">
    <citation type="journal article" date="2011" name="PLoS Pathog.">
        <title>Dynamic evolution of pathogenicity revealed by sequencing and comparative genomics of 19 Pseudomonas syringae isolates.</title>
        <authorList>
            <person name="Baltrus D.A."/>
            <person name="Nishimura M.T."/>
            <person name="Romanchuk A."/>
            <person name="Chang J.H."/>
            <person name="Mukhtar M.S."/>
            <person name="Cherkis K."/>
            <person name="Roach J."/>
            <person name="Grant S.R."/>
            <person name="Jones C.D."/>
            <person name="Dangl J.L."/>
        </authorList>
    </citation>
    <scope>NUCLEOTIDE SEQUENCE [LARGE SCALE GENOMIC DNA]</scope>
    <source>
        <strain evidence="1 2">1704B</strain>
    </source>
</reference>
<keyword evidence="2" id="KW-1185">Reference proteome</keyword>
<proteinExistence type="predicted"/>
<dbReference type="HOGENOM" id="CLU_3244273_0_0_6"/>
<dbReference type="AlphaFoldDB" id="F3GR43"/>
<protein>
    <submittedName>
        <fullName evidence="1">Uncharacterized protein</fullName>
    </submittedName>
</protein>
<sequence length="43" mass="4677">ELDRCLIQEATVGELNTINLISGSRISQEMVDHSQAISCTVDS</sequence>
<name>F3GR43_PSESJ</name>
<evidence type="ECO:0000313" key="1">
    <source>
        <dbReference type="EMBL" id="EGH49546.1"/>
    </source>
</evidence>
<feature type="non-terminal residue" evidence="1">
    <location>
        <position position="1"/>
    </location>
</feature>
<organism evidence="1 2">
    <name type="scientific">Pseudomonas syringae pv. pisi str. 1704B</name>
    <dbReference type="NCBI Taxonomy" id="629263"/>
    <lineage>
        <taxon>Bacteria</taxon>
        <taxon>Pseudomonadati</taxon>
        <taxon>Pseudomonadota</taxon>
        <taxon>Gammaproteobacteria</taxon>
        <taxon>Pseudomonadales</taxon>
        <taxon>Pseudomonadaceae</taxon>
        <taxon>Pseudomonas</taxon>
        <taxon>Pseudomonas syringae</taxon>
    </lineage>
</organism>
<dbReference type="EMBL" id="AEAI01004397">
    <property type="protein sequence ID" value="EGH49546.1"/>
    <property type="molecule type" value="Genomic_DNA"/>
</dbReference>
<comment type="caution">
    <text evidence="1">The sequence shown here is derived from an EMBL/GenBank/DDBJ whole genome shotgun (WGS) entry which is preliminary data.</text>
</comment>
<dbReference type="Proteomes" id="UP000004986">
    <property type="component" value="Unassembled WGS sequence"/>
</dbReference>